<evidence type="ECO:0000313" key="14">
    <source>
        <dbReference type="Proteomes" id="UP000295504"/>
    </source>
</evidence>
<dbReference type="GO" id="GO:0046872">
    <property type="term" value="F:metal ion binding"/>
    <property type="evidence" value="ECO:0007669"/>
    <property type="project" value="UniProtKB-KW"/>
</dbReference>
<keyword evidence="6 11" id="KW-0378">Hydrolase</keyword>
<dbReference type="InterPro" id="IPR036034">
    <property type="entry name" value="PDZ_sf"/>
</dbReference>
<keyword evidence="9 11" id="KW-0482">Metalloprotease</keyword>
<dbReference type="AlphaFoldDB" id="A0A4R2TPZ3"/>
<dbReference type="GO" id="GO:0004222">
    <property type="term" value="F:metalloendopeptidase activity"/>
    <property type="evidence" value="ECO:0007669"/>
    <property type="project" value="InterPro"/>
</dbReference>
<dbReference type="InterPro" id="IPR004387">
    <property type="entry name" value="Pept_M50_Zn"/>
</dbReference>
<dbReference type="SMART" id="SM00228">
    <property type="entry name" value="PDZ"/>
    <property type="match status" value="1"/>
</dbReference>
<dbReference type="GO" id="GO:0016020">
    <property type="term" value="C:membrane"/>
    <property type="evidence" value="ECO:0007669"/>
    <property type="project" value="UniProtKB-SubCell"/>
</dbReference>
<dbReference type="Pfam" id="PF17820">
    <property type="entry name" value="PDZ_6"/>
    <property type="match status" value="1"/>
</dbReference>
<comment type="similarity">
    <text evidence="3 11">Belongs to the peptidase M50B family.</text>
</comment>
<dbReference type="Gene3D" id="2.30.42.10">
    <property type="match status" value="1"/>
</dbReference>
<evidence type="ECO:0000256" key="3">
    <source>
        <dbReference type="ARBA" id="ARBA00007931"/>
    </source>
</evidence>
<keyword evidence="8 11" id="KW-1133">Transmembrane helix</keyword>
<dbReference type="NCBIfam" id="TIGR00054">
    <property type="entry name" value="RIP metalloprotease RseP"/>
    <property type="match status" value="1"/>
</dbReference>
<reference evidence="13 14" key="1">
    <citation type="submission" date="2019-03" db="EMBL/GenBank/DDBJ databases">
        <title>Genomic Encyclopedia of Type Strains, Phase IV (KMG-IV): sequencing the most valuable type-strain genomes for metagenomic binning, comparative biology and taxonomic classification.</title>
        <authorList>
            <person name="Goeker M."/>
        </authorList>
    </citation>
    <scope>NUCLEOTIDE SEQUENCE [LARGE SCALE GENOMIC DNA]</scope>
    <source>
        <strain evidence="13 14">DSM 100013</strain>
    </source>
</reference>
<dbReference type="CDD" id="cd23081">
    <property type="entry name" value="cpPDZ_EcRseP-like"/>
    <property type="match status" value="1"/>
</dbReference>
<comment type="subcellular location">
    <subcellularLocation>
        <location evidence="2">Membrane</location>
        <topology evidence="2">Multi-pass membrane protein</topology>
    </subcellularLocation>
</comment>
<feature type="domain" description="PDZ" evidence="12">
    <location>
        <begin position="122"/>
        <end position="152"/>
    </location>
</feature>
<evidence type="ECO:0000256" key="9">
    <source>
        <dbReference type="ARBA" id="ARBA00023049"/>
    </source>
</evidence>
<dbReference type="Proteomes" id="UP000295504">
    <property type="component" value="Unassembled WGS sequence"/>
</dbReference>
<evidence type="ECO:0000256" key="2">
    <source>
        <dbReference type="ARBA" id="ARBA00004141"/>
    </source>
</evidence>
<evidence type="ECO:0000256" key="5">
    <source>
        <dbReference type="ARBA" id="ARBA00022692"/>
    </source>
</evidence>
<dbReference type="PANTHER" id="PTHR42837:SF2">
    <property type="entry name" value="MEMBRANE METALLOPROTEASE ARASP2, CHLOROPLASTIC-RELATED"/>
    <property type="match status" value="1"/>
</dbReference>
<evidence type="ECO:0000313" key="13">
    <source>
        <dbReference type="EMBL" id="TCQ05900.1"/>
    </source>
</evidence>
<dbReference type="EMBL" id="SLYC01000004">
    <property type="protein sequence ID" value="TCQ05900.1"/>
    <property type="molecule type" value="Genomic_DNA"/>
</dbReference>
<protein>
    <recommendedName>
        <fullName evidence="11">Zinc metalloprotease</fullName>
        <ecNumber evidence="11">3.4.24.-</ecNumber>
    </recommendedName>
</protein>
<keyword evidence="7 11" id="KW-0862">Zinc</keyword>
<dbReference type="InterPro" id="IPR041489">
    <property type="entry name" value="PDZ_6"/>
</dbReference>
<dbReference type="InterPro" id="IPR008915">
    <property type="entry name" value="Peptidase_M50"/>
</dbReference>
<feature type="transmembrane region" description="Helical" evidence="11">
    <location>
        <begin position="89"/>
        <end position="112"/>
    </location>
</feature>
<evidence type="ECO:0000256" key="4">
    <source>
        <dbReference type="ARBA" id="ARBA00022670"/>
    </source>
</evidence>
<feature type="transmembrane region" description="Helical" evidence="11">
    <location>
        <begin position="261"/>
        <end position="282"/>
    </location>
</feature>
<dbReference type="EC" id="3.4.24.-" evidence="11"/>
<organism evidence="13 14">
    <name type="scientific">Serpentinicella alkaliphila</name>
    <dbReference type="NCBI Taxonomy" id="1734049"/>
    <lineage>
        <taxon>Bacteria</taxon>
        <taxon>Bacillati</taxon>
        <taxon>Bacillota</taxon>
        <taxon>Clostridia</taxon>
        <taxon>Peptostreptococcales</taxon>
        <taxon>Natronincolaceae</taxon>
        <taxon>Serpentinicella</taxon>
    </lineage>
</organism>
<dbReference type="PROSITE" id="PS50106">
    <property type="entry name" value="PDZ"/>
    <property type="match status" value="1"/>
</dbReference>
<evidence type="ECO:0000256" key="8">
    <source>
        <dbReference type="ARBA" id="ARBA00022989"/>
    </source>
</evidence>
<dbReference type="OrthoDB" id="9782003at2"/>
<name>A0A4R2TPZ3_9FIRM</name>
<dbReference type="CDD" id="cd06163">
    <property type="entry name" value="S2P-M50_PDZ_RseP-like"/>
    <property type="match status" value="1"/>
</dbReference>
<proteinExistence type="inferred from homology"/>
<dbReference type="PANTHER" id="PTHR42837">
    <property type="entry name" value="REGULATOR OF SIGMA-E PROTEASE RSEP"/>
    <property type="match status" value="1"/>
</dbReference>
<dbReference type="Pfam" id="PF02163">
    <property type="entry name" value="Peptidase_M50"/>
    <property type="match status" value="1"/>
</dbReference>
<evidence type="ECO:0000256" key="6">
    <source>
        <dbReference type="ARBA" id="ARBA00022801"/>
    </source>
</evidence>
<sequence>MYTAVVAIIVFSALVFFHELGHFSIAKLVGIKVHEFAIGMGPKLLGFRKGETDYSVRALPIGGYVRMEGEDEKSNDARSFSNKSIKERIAVILAGPLMNIILGLILFTIIFYNVAGVPTTRIEQIIANTPAEEIGMEAGDRIVSINGRTIESWDQIVEQISTSNGESLNLEIERNNIIVQKTIDPEVDSETGQFRIGIVPSVQKSFSLAIKNSFSQTRMIVFGIFDFFRGLISSRQEVLEDVVGPVGIINLVGQASRAGMIYVMHLAALISINLAVMNLLPIPALDGSRILFLIIEALRGKPIDPDKEGFVHIVGFALLMLLMIMITYKDITSIFF</sequence>
<dbReference type="GO" id="GO:0006508">
    <property type="term" value="P:proteolysis"/>
    <property type="evidence" value="ECO:0007669"/>
    <property type="project" value="UniProtKB-KW"/>
</dbReference>
<keyword evidence="14" id="KW-1185">Reference proteome</keyword>
<evidence type="ECO:0000256" key="10">
    <source>
        <dbReference type="ARBA" id="ARBA00023136"/>
    </source>
</evidence>
<evidence type="ECO:0000256" key="11">
    <source>
        <dbReference type="RuleBase" id="RU362031"/>
    </source>
</evidence>
<keyword evidence="11" id="KW-0479">Metal-binding</keyword>
<dbReference type="InterPro" id="IPR001478">
    <property type="entry name" value="PDZ"/>
</dbReference>
<keyword evidence="10 11" id="KW-0472">Membrane</keyword>
<dbReference type="RefSeq" id="WP_132847637.1">
    <property type="nucleotide sequence ID" value="NZ_CP058648.1"/>
</dbReference>
<accession>A0A4R2TPZ3</accession>
<gene>
    <name evidence="13" type="ORF">EDD79_100481</name>
</gene>
<comment type="caution">
    <text evidence="13">The sequence shown here is derived from an EMBL/GenBank/DDBJ whole genome shotgun (WGS) entry which is preliminary data.</text>
</comment>
<evidence type="ECO:0000256" key="1">
    <source>
        <dbReference type="ARBA" id="ARBA00001947"/>
    </source>
</evidence>
<evidence type="ECO:0000256" key="7">
    <source>
        <dbReference type="ARBA" id="ARBA00022833"/>
    </source>
</evidence>
<keyword evidence="5 11" id="KW-0812">Transmembrane</keyword>
<feature type="transmembrane region" description="Helical" evidence="11">
    <location>
        <begin position="309"/>
        <end position="328"/>
    </location>
</feature>
<keyword evidence="4 13" id="KW-0645">Protease</keyword>
<evidence type="ECO:0000259" key="12">
    <source>
        <dbReference type="PROSITE" id="PS50106"/>
    </source>
</evidence>
<comment type="cofactor">
    <cofactor evidence="1 11">
        <name>Zn(2+)</name>
        <dbReference type="ChEBI" id="CHEBI:29105"/>
    </cofactor>
</comment>
<dbReference type="SUPFAM" id="SSF50156">
    <property type="entry name" value="PDZ domain-like"/>
    <property type="match status" value="1"/>
</dbReference>